<dbReference type="Proteomes" id="UP000278475">
    <property type="component" value="Unassembled WGS sequence"/>
</dbReference>
<reference evidence="1 2" key="1">
    <citation type="submission" date="2018-06" db="EMBL/GenBank/DDBJ databases">
        <title>Extensive metabolic versatility and redundancy in microbially diverse, dynamic hydrothermal sediments.</title>
        <authorList>
            <person name="Dombrowski N."/>
            <person name="Teske A."/>
            <person name="Baker B.J."/>
        </authorList>
    </citation>
    <scope>NUCLEOTIDE SEQUENCE [LARGE SCALE GENOMIC DNA]</scope>
    <source>
        <strain evidence="1">B66_G16</strain>
    </source>
</reference>
<gene>
    <name evidence="1" type="ORF">DRJ31_07835</name>
</gene>
<dbReference type="EMBL" id="QMQV01000090">
    <property type="protein sequence ID" value="RLE48102.1"/>
    <property type="molecule type" value="Genomic_DNA"/>
</dbReference>
<protein>
    <submittedName>
        <fullName evidence="1">Uncharacterized protein</fullName>
    </submittedName>
</protein>
<proteinExistence type="predicted"/>
<name>A0A497ELF4_9CREN</name>
<evidence type="ECO:0000313" key="2">
    <source>
        <dbReference type="Proteomes" id="UP000278475"/>
    </source>
</evidence>
<organism evidence="1 2">
    <name type="scientific">Thermoproteota archaeon</name>
    <dbReference type="NCBI Taxonomy" id="2056631"/>
    <lineage>
        <taxon>Archaea</taxon>
        <taxon>Thermoproteota</taxon>
    </lineage>
</organism>
<comment type="caution">
    <text evidence="1">The sequence shown here is derived from an EMBL/GenBank/DDBJ whole genome shotgun (WGS) entry which is preliminary data.</text>
</comment>
<dbReference type="AlphaFoldDB" id="A0A497ELF4"/>
<sequence>MVRYVITVDVCEDEINVDVGKDGKYVDEASFHISEVEEFGEYMEWVTTAIMREIMGEHVLKQRGK</sequence>
<evidence type="ECO:0000313" key="1">
    <source>
        <dbReference type="EMBL" id="RLE48102.1"/>
    </source>
</evidence>
<accession>A0A497ELF4</accession>